<dbReference type="PROSITE" id="PS00134">
    <property type="entry name" value="TRYPSIN_HIS"/>
    <property type="match status" value="1"/>
</dbReference>
<dbReference type="InterPro" id="IPR033116">
    <property type="entry name" value="TRYPSIN_SER"/>
</dbReference>
<dbReference type="InterPro" id="IPR018114">
    <property type="entry name" value="TRYPSIN_HIS"/>
</dbReference>
<keyword evidence="2" id="KW-0720">Serine protease</keyword>
<dbReference type="Gene3D" id="2.40.10.10">
    <property type="entry name" value="Trypsin-like serine proteases"/>
    <property type="match status" value="1"/>
</dbReference>
<reference evidence="6" key="1">
    <citation type="journal article" date="2019" name="Int. J. Syst. Evol. Microbiol.">
        <title>The Global Catalogue of Microorganisms (GCM) 10K type strain sequencing project: providing services to taxonomists for standard genome sequencing and annotation.</title>
        <authorList>
            <consortium name="The Broad Institute Genomics Platform"/>
            <consortium name="The Broad Institute Genome Sequencing Center for Infectious Disease"/>
            <person name="Wu L."/>
            <person name="Ma J."/>
        </authorList>
    </citation>
    <scope>NUCLEOTIDE SEQUENCE [LARGE SCALE GENOMIC DNA]</scope>
    <source>
        <strain evidence="6">JCM 32226</strain>
    </source>
</reference>
<comment type="caution">
    <text evidence="5">The sequence shown here is derived from an EMBL/GenBank/DDBJ whole genome shotgun (WGS) entry which is preliminary data.</text>
</comment>
<dbReference type="CDD" id="cd00190">
    <property type="entry name" value="Tryp_SPc"/>
    <property type="match status" value="1"/>
</dbReference>
<dbReference type="SMART" id="SM00020">
    <property type="entry name" value="Tryp_SPc"/>
    <property type="match status" value="1"/>
</dbReference>
<dbReference type="InterPro" id="IPR001254">
    <property type="entry name" value="Trypsin_dom"/>
</dbReference>
<name>A0ABP8Q7K2_9GAMM</name>
<evidence type="ECO:0000256" key="1">
    <source>
        <dbReference type="ARBA" id="ARBA00023157"/>
    </source>
</evidence>
<dbReference type="EMBL" id="BAABFC010000010">
    <property type="protein sequence ID" value="GAA4497623.1"/>
    <property type="molecule type" value="Genomic_DNA"/>
</dbReference>
<evidence type="ECO:0000313" key="6">
    <source>
        <dbReference type="Proteomes" id="UP001501321"/>
    </source>
</evidence>
<dbReference type="InterPro" id="IPR001314">
    <property type="entry name" value="Peptidase_S1A"/>
</dbReference>
<keyword evidence="2" id="KW-0378">Hydrolase</keyword>
<dbReference type="PROSITE" id="PS00135">
    <property type="entry name" value="TRYPSIN_SER"/>
    <property type="match status" value="1"/>
</dbReference>
<feature type="chain" id="PRO_5045359709" description="Peptidase S1 domain-containing protein" evidence="3">
    <location>
        <begin position="25"/>
        <end position="297"/>
    </location>
</feature>
<dbReference type="Proteomes" id="UP001501321">
    <property type="component" value="Unassembled WGS sequence"/>
</dbReference>
<accession>A0ABP8Q7K2</accession>
<evidence type="ECO:0000256" key="2">
    <source>
        <dbReference type="RuleBase" id="RU363034"/>
    </source>
</evidence>
<evidence type="ECO:0000313" key="5">
    <source>
        <dbReference type="EMBL" id="GAA4497623.1"/>
    </source>
</evidence>
<keyword evidence="6" id="KW-1185">Reference proteome</keyword>
<dbReference type="PROSITE" id="PS50240">
    <property type="entry name" value="TRYPSIN_DOM"/>
    <property type="match status" value="1"/>
</dbReference>
<feature type="domain" description="Peptidase S1" evidence="4">
    <location>
        <begin position="33"/>
        <end position="256"/>
    </location>
</feature>
<dbReference type="InterPro" id="IPR051487">
    <property type="entry name" value="Ser/Thr_Proteases_Immune/Dev"/>
</dbReference>
<dbReference type="Pfam" id="PF00089">
    <property type="entry name" value="Trypsin"/>
    <property type="match status" value="1"/>
</dbReference>
<proteinExistence type="predicted"/>
<evidence type="ECO:0000256" key="3">
    <source>
        <dbReference type="SAM" id="SignalP"/>
    </source>
</evidence>
<evidence type="ECO:0000259" key="4">
    <source>
        <dbReference type="PROSITE" id="PS50240"/>
    </source>
</evidence>
<keyword evidence="3" id="KW-0732">Signal</keyword>
<feature type="signal peptide" evidence="3">
    <location>
        <begin position="1"/>
        <end position="24"/>
    </location>
</feature>
<keyword evidence="1" id="KW-1015">Disulfide bond</keyword>
<keyword evidence="2" id="KW-0645">Protease</keyword>
<dbReference type="InterPro" id="IPR043504">
    <property type="entry name" value="Peptidase_S1_PA_chymotrypsin"/>
</dbReference>
<sequence>MKGKIVSLQLPLLLLPLLCGSVQASSQSLLPTIVGGSPVSTAPSWITALTLKSGNLYYQFCGGSLIAPQWVVTAAHCLDASTNNTSLLRLVIGEATLSSASQYHSVDRVILHPAWQGEDSGDFTGDIALLHLTSAVEEAPISLASANAAESLSVGSLLNAYGWGVTSATGTTTSDILQQVALPFVGFNSLTEADHFLAGGNAGEDTCYGDSGGPLTYDEQLYGITSYGTDICALDGVPAAYTSVGSYLPWIDGYLTGNPADDQDDSSGGGSLPLLAIGLLCLGAMRGRRGKGSGKLS</sequence>
<organism evidence="5 6">
    <name type="scientific">Pseudaeromonas paramecii</name>
    <dbReference type="NCBI Taxonomy" id="2138166"/>
    <lineage>
        <taxon>Bacteria</taxon>
        <taxon>Pseudomonadati</taxon>
        <taxon>Pseudomonadota</taxon>
        <taxon>Gammaproteobacteria</taxon>
        <taxon>Aeromonadales</taxon>
        <taxon>Aeromonadaceae</taxon>
        <taxon>Pseudaeromonas</taxon>
    </lineage>
</organism>
<protein>
    <recommendedName>
        <fullName evidence="4">Peptidase S1 domain-containing protein</fullName>
    </recommendedName>
</protein>
<dbReference type="InterPro" id="IPR009003">
    <property type="entry name" value="Peptidase_S1_PA"/>
</dbReference>
<dbReference type="SUPFAM" id="SSF50494">
    <property type="entry name" value="Trypsin-like serine proteases"/>
    <property type="match status" value="1"/>
</dbReference>
<dbReference type="PANTHER" id="PTHR24256">
    <property type="entry name" value="TRYPTASE-RELATED"/>
    <property type="match status" value="1"/>
</dbReference>
<gene>
    <name evidence="5" type="ORF">GCM10023095_14440</name>
</gene>
<dbReference type="PRINTS" id="PR00722">
    <property type="entry name" value="CHYMOTRYPSIN"/>
</dbReference>
<dbReference type="RefSeq" id="WP_345011515.1">
    <property type="nucleotide sequence ID" value="NZ_BAABFC010000010.1"/>
</dbReference>